<feature type="region of interest" description="Disordered" evidence="1">
    <location>
        <begin position="25"/>
        <end position="65"/>
    </location>
</feature>
<dbReference type="PROSITE" id="PS51257">
    <property type="entry name" value="PROKAR_LIPOPROTEIN"/>
    <property type="match status" value="1"/>
</dbReference>
<dbReference type="EMBL" id="BAABBB010000003">
    <property type="protein sequence ID" value="GAA3519490.1"/>
    <property type="molecule type" value="Genomic_DNA"/>
</dbReference>
<evidence type="ECO:0000259" key="3">
    <source>
        <dbReference type="Pfam" id="PF19843"/>
    </source>
</evidence>
<proteinExistence type="predicted"/>
<name>A0ABP6UVM5_9ACTN</name>
<dbReference type="RefSeq" id="WP_218234927.1">
    <property type="nucleotide sequence ID" value="NZ_BAABBB010000003.1"/>
</dbReference>
<dbReference type="Proteomes" id="UP001500301">
    <property type="component" value="Unassembled WGS sequence"/>
</dbReference>
<feature type="compositionally biased region" description="Polar residues" evidence="1">
    <location>
        <begin position="42"/>
        <end position="52"/>
    </location>
</feature>
<feature type="signal peptide" evidence="2">
    <location>
        <begin position="1"/>
        <end position="25"/>
    </location>
</feature>
<feature type="domain" description="DUF6318" evidence="3">
    <location>
        <begin position="52"/>
        <end position="191"/>
    </location>
</feature>
<protein>
    <recommendedName>
        <fullName evidence="3">DUF6318 domain-containing protein</fullName>
    </recommendedName>
</protein>
<evidence type="ECO:0000313" key="5">
    <source>
        <dbReference type="Proteomes" id="UP001500301"/>
    </source>
</evidence>
<keyword evidence="2" id="KW-0732">Signal</keyword>
<evidence type="ECO:0000313" key="4">
    <source>
        <dbReference type="EMBL" id="GAA3519490.1"/>
    </source>
</evidence>
<reference evidence="5" key="1">
    <citation type="journal article" date="2019" name="Int. J. Syst. Evol. Microbiol.">
        <title>The Global Catalogue of Microorganisms (GCM) 10K type strain sequencing project: providing services to taxonomists for standard genome sequencing and annotation.</title>
        <authorList>
            <consortium name="The Broad Institute Genomics Platform"/>
            <consortium name="The Broad Institute Genome Sequencing Center for Infectious Disease"/>
            <person name="Wu L."/>
            <person name="Ma J."/>
        </authorList>
    </citation>
    <scope>NUCLEOTIDE SEQUENCE [LARGE SCALE GENOMIC DNA]</scope>
    <source>
        <strain evidence="5">JCM 17460</strain>
    </source>
</reference>
<accession>A0ABP6UVM5</accession>
<evidence type="ECO:0000256" key="1">
    <source>
        <dbReference type="SAM" id="MobiDB-lite"/>
    </source>
</evidence>
<evidence type="ECO:0000256" key="2">
    <source>
        <dbReference type="SAM" id="SignalP"/>
    </source>
</evidence>
<feature type="chain" id="PRO_5046610951" description="DUF6318 domain-containing protein" evidence="2">
    <location>
        <begin position="26"/>
        <end position="195"/>
    </location>
</feature>
<sequence length="195" mass="20233">MRTTSRVAALTLSLSVALATLTACSDDDPPAADPSPTWSPTGTMESPTTSSAAAPVEPELPVEATEASEAGARAFIAYYWELINYAQVTGDVKGLRAASGKSCEGCNAGLEAIRSLYEGGGHIQGGQYTPVVVKLNRLQGKGLTAFEALLTVTNVEQVVLDGDGSEHRSAAGSASVAVACQWSAGTWHMEVMDQQ</sequence>
<dbReference type="InterPro" id="IPR046281">
    <property type="entry name" value="DUF6318"/>
</dbReference>
<dbReference type="Pfam" id="PF19843">
    <property type="entry name" value="DUF6318"/>
    <property type="match status" value="1"/>
</dbReference>
<organism evidence="4 5">
    <name type="scientific">Nocardioides daeguensis</name>
    <dbReference type="NCBI Taxonomy" id="908359"/>
    <lineage>
        <taxon>Bacteria</taxon>
        <taxon>Bacillati</taxon>
        <taxon>Actinomycetota</taxon>
        <taxon>Actinomycetes</taxon>
        <taxon>Propionibacteriales</taxon>
        <taxon>Nocardioidaceae</taxon>
        <taxon>Nocardioides</taxon>
    </lineage>
</organism>
<gene>
    <name evidence="4" type="ORF">GCM10022263_04180</name>
</gene>
<comment type="caution">
    <text evidence="4">The sequence shown here is derived from an EMBL/GenBank/DDBJ whole genome shotgun (WGS) entry which is preliminary data.</text>
</comment>
<keyword evidence="5" id="KW-1185">Reference proteome</keyword>